<reference evidence="5 6" key="1">
    <citation type="submission" date="2020-04" db="EMBL/GenBank/DDBJ databases">
        <authorList>
            <person name="De Canck E."/>
        </authorList>
    </citation>
    <scope>NUCLEOTIDE SEQUENCE [LARGE SCALE GENOMIC DNA]</scope>
    <source>
        <strain evidence="5 6">LMG 3441</strain>
    </source>
</reference>
<dbReference type="InterPro" id="IPR015889">
    <property type="entry name" value="Intradiol_dOase_core"/>
</dbReference>
<keyword evidence="2 5" id="KW-0223">Dioxygenase</keyword>
<gene>
    <name evidence="5" type="primary">pcaG_2</name>
    <name evidence="5" type="ORF">LMG3441_04742</name>
</gene>
<dbReference type="InterPro" id="IPR000627">
    <property type="entry name" value="Intradiol_dOase_C"/>
</dbReference>
<evidence type="ECO:0000313" key="5">
    <source>
        <dbReference type="EMBL" id="CAB3731807.1"/>
    </source>
</evidence>
<sequence length="192" mass="20779">MLYPTTSQTVGPYLHIGLSGLNCADLSAGLPDQGAPKVVIEGRVIDGQGNPVPDGMIEIWQADARGVYRHSDDPGYAGADDARSAFTGFGRLPTEADGSFRFTTIKPGRVAGPGGSLQAPHLVVSLFMRGLLKHLSTRMYFPDEAQANEEDWILQQVPAARRATLVAQRVENGELRWEVVLQGKGETVFFDI</sequence>
<dbReference type="PANTHER" id="PTHR33711">
    <property type="entry name" value="DIOXYGENASE, PUTATIVE (AFU_ORTHOLOGUE AFUA_2G02910)-RELATED"/>
    <property type="match status" value="1"/>
</dbReference>
<evidence type="ECO:0000259" key="4">
    <source>
        <dbReference type="PROSITE" id="PS00083"/>
    </source>
</evidence>
<evidence type="ECO:0000313" key="6">
    <source>
        <dbReference type="Proteomes" id="UP000494269"/>
    </source>
</evidence>
<keyword evidence="6" id="KW-1185">Reference proteome</keyword>
<dbReference type="InterPro" id="IPR012786">
    <property type="entry name" value="Protocat_dOase_a"/>
</dbReference>
<dbReference type="GO" id="GO:0008199">
    <property type="term" value="F:ferric iron binding"/>
    <property type="evidence" value="ECO:0007669"/>
    <property type="project" value="InterPro"/>
</dbReference>
<organism evidence="5 6">
    <name type="scientific">Achromobacter kerstersii</name>
    <dbReference type="NCBI Taxonomy" id="1353890"/>
    <lineage>
        <taxon>Bacteria</taxon>
        <taxon>Pseudomonadati</taxon>
        <taxon>Pseudomonadota</taxon>
        <taxon>Betaproteobacteria</taxon>
        <taxon>Burkholderiales</taxon>
        <taxon>Alcaligenaceae</taxon>
        <taxon>Achromobacter</taxon>
    </lineage>
</organism>
<name>A0A6S7AGT5_9BURK</name>
<dbReference type="InterPro" id="IPR050770">
    <property type="entry name" value="Intradiol_RC_Dioxygenase"/>
</dbReference>
<accession>A0A6S7AGT5</accession>
<feature type="domain" description="Intradiol ring-cleavage dioxygenases" evidence="4">
    <location>
        <begin position="40"/>
        <end position="68"/>
    </location>
</feature>
<evidence type="ECO:0000256" key="3">
    <source>
        <dbReference type="ARBA" id="ARBA00023002"/>
    </source>
</evidence>
<comment type="similarity">
    <text evidence="1">Belongs to the intradiol ring-cleavage dioxygenase family.</text>
</comment>
<evidence type="ECO:0000256" key="2">
    <source>
        <dbReference type="ARBA" id="ARBA00022964"/>
    </source>
</evidence>
<dbReference type="Proteomes" id="UP000494269">
    <property type="component" value="Unassembled WGS sequence"/>
</dbReference>
<dbReference type="Gene3D" id="2.60.130.10">
    <property type="entry name" value="Aromatic compound dioxygenase"/>
    <property type="match status" value="1"/>
</dbReference>
<dbReference type="CDD" id="cd03463">
    <property type="entry name" value="3_4-PCD_alpha"/>
    <property type="match status" value="1"/>
</dbReference>
<dbReference type="AlphaFoldDB" id="A0A6S7AGT5"/>
<evidence type="ECO:0000256" key="1">
    <source>
        <dbReference type="ARBA" id="ARBA00007825"/>
    </source>
</evidence>
<dbReference type="RefSeq" id="WP_175171182.1">
    <property type="nucleotide sequence ID" value="NZ_CADIJQ010000009.1"/>
</dbReference>
<dbReference type="PROSITE" id="PS00083">
    <property type="entry name" value="INTRADIOL_DIOXYGENAS"/>
    <property type="match status" value="1"/>
</dbReference>
<dbReference type="Pfam" id="PF00775">
    <property type="entry name" value="Dioxygenase_C"/>
    <property type="match status" value="1"/>
</dbReference>
<keyword evidence="3 5" id="KW-0560">Oxidoreductase</keyword>
<dbReference type="SUPFAM" id="SSF49482">
    <property type="entry name" value="Aromatic compound dioxygenase"/>
    <property type="match status" value="1"/>
</dbReference>
<dbReference type="EMBL" id="CADIJQ010000009">
    <property type="protein sequence ID" value="CAB3731807.1"/>
    <property type="molecule type" value="Genomic_DNA"/>
</dbReference>
<proteinExistence type="inferred from homology"/>
<dbReference type="GO" id="GO:0018578">
    <property type="term" value="F:protocatechuate 3,4-dioxygenase activity"/>
    <property type="evidence" value="ECO:0007669"/>
    <property type="project" value="UniProtKB-EC"/>
</dbReference>
<dbReference type="NCBIfam" id="TIGR02423">
    <property type="entry name" value="protocat_alph"/>
    <property type="match status" value="1"/>
</dbReference>
<dbReference type="PANTHER" id="PTHR33711:SF9">
    <property type="entry name" value="PROTOCATECHUATE 3,4-DIOXYGENASE ALPHA CHAIN"/>
    <property type="match status" value="1"/>
</dbReference>
<dbReference type="EC" id="1.13.11.3" evidence="5"/>
<protein>
    <submittedName>
        <fullName evidence="5">Protocatechuate 3,4-dioxygenase alpha chain</fullName>
        <ecNumber evidence="5">1.13.11.3</ecNumber>
    </submittedName>
</protein>